<organism evidence="2 3">
    <name type="scientific">Thermostichus vulcanus str. 'Rupite'</name>
    <dbReference type="NCBI Taxonomy" id="2813851"/>
    <lineage>
        <taxon>Bacteria</taxon>
        <taxon>Bacillati</taxon>
        <taxon>Cyanobacteriota</taxon>
        <taxon>Cyanophyceae</taxon>
        <taxon>Thermostichales</taxon>
        <taxon>Thermostichaceae</taxon>
        <taxon>Thermostichus</taxon>
    </lineage>
</organism>
<dbReference type="InterPro" id="IPR011990">
    <property type="entry name" value="TPR-like_helical_dom_sf"/>
</dbReference>
<dbReference type="Gene3D" id="1.25.40.10">
    <property type="entry name" value="Tetratricopeptide repeat domain"/>
    <property type="match status" value="1"/>
</dbReference>
<evidence type="ECO:0000256" key="1">
    <source>
        <dbReference type="SAM" id="Coils"/>
    </source>
</evidence>
<evidence type="ECO:0000313" key="3">
    <source>
        <dbReference type="Proteomes" id="UP000830835"/>
    </source>
</evidence>
<comment type="caution">
    <text evidence="2">The sequence shown here is derived from an EMBL/GenBank/DDBJ whole genome shotgun (WGS) entry which is preliminary data.</text>
</comment>
<protein>
    <recommendedName>
        <fullName evidence="4">Tetratricopeptide repeat protein</fullName>
    </recommendedName>
</protein>
<name>A0ABT0CCV9_THEVL</name>
<dbReference type="EMBL" id="JAFIRA010000032">
    <property type="protein sequence ID" value="MCJ2543621.1"/>
    <property type="molecule type" value="Genomic_DNA"/>
</dbReference>
<keyword evidence="1" id="KW-0175">Coiled coil</keyword>
<accession>A0ABT0CCV9</accession>
<dbReference type="SUPFAM" id="SSF48452">
    <property type="entry name" value="TPR-like"/>
    <property type="match status" value="1"/>
</dbReference>
<gene>
    <name evidence="2" type="ORF">JX360_12010</name>
</gene>
<evidence type="ECO:0000313" key="2">
    <source>
        <dbReference type="EMBL" id="MCJ2543621.1"/>
    </source>
</evidence>
<dbReference type="RefSeq" id="WP_244351205.1">
    <property type="nucleotide sequence ID" value="NZ_JAFIRA010000032.1"/>
</dbReference>
<evidence type="ECO:0008006" key="4">
    <source>
        <dbReference type="Google" id="ProtNLM"/>
    </source>
</evidence>
<dbReference type="Proteomes" id="UP000830835">
    <property type="component" value="Unassembled WGS sequence"/>
</dbReference>
<sequence>MIRYGFDFLRRSWTRLFFGLFLGLALGVGSSFWATAQQLSAPSGQQLIPNPQQFRALEQPGSTLSVLRAEQLAAEADAALQAQNYDRAAELLQQVFDAYNQRSNYHQDLSRAFAGIQNRISEEQRELARIAAQERDQAAYDLAVVYRASGRPEEAVGRLIQVISSQGPTRELGTQAYQQLLEIGFVSTPFPN</sequence>
<reference evidence="2" key="1">
    <citation type="submission" date="2021-02" db="EMBL/GenBank/DDBJ databases">
        <title>The CRISPR/cas machinery reduction and long-range gene transfer in the hot spring cyanobacterium Synechococcus.</title>
        <authorList>
            <person name="Dvorak P."/>
            <person name="Jahodarova E."/>
            <person name="Hasler P."/>
            <person name="Poulickova A."/>
        </authorList>
    </citation>
    <scope>NUCLEOTIDE SEQUENCE</scope>
    <source>
        <strain evidence="2">Rupite</strain>
    </source>
</reference>
<keyword evidence="3" id="KW-1185">Reference proteome</keyword>
<proteinExistence type="predicted"/>
<feature type="coiled-coil region" evidence="1">
    <location>
        <begin position="106"/>
        <end position="133"/>
    </location>
</feature>